<feature type="domain" description="Glutamine amidotransferase type-2" evidence="11">
    <location>
        <begin position="2"/>
        <end position="218"/>
    </location>
</feature>
<dbReference type="PROSITE" id="PS51278">
    <property type="entry name" value="GATASE_TYPE_2"/>
    <property type="match status" value="1"/>
</dbReference>
<evidence type="ECO:0000256" key="8">
    <source>
        <dbReference type="PIRSR" id="PIRSR001589-1"/>
    </source>
</evidence>
<dbReference type="Gene3D" id="3.40.50.620">
    <property type="entry name" value="HUPs"/>
    <property type="match status" value="2"/>
</dbReference>
<name>A0A7Z0BU74_9SPHN</name>
<dbReference type="RefSeq" id="WP_179408595.1">
    <property type="nucleotide sequence ID" value="NZ_BMGF01000008.1"/>
</dbReference>
<dbReference type="InterPro" id="IPR051786">
    <property type="entry name" value="ASN_synthetase/amidase"/>
</dbReference>
<sequence>MCGIAGLWSPTRYSEQTEAHAMKMADALYHRGPDGRGFHFDADEKLAMIHTRLSIIGLNSGDQPIHGVESDGTGGLVLTANGEFYDYKRLRGLLRTGGFDFTTRSDSEIALKLYRKHGLDFVKHLRGEFAFTIFDPEKQQLIMVRDRFGIRPLFYHKSGAGFFWGSEIKAMLAHPDLPREMCPRAQLHQMMQVMVPGMTLWKDIHAIRPGHMLIVTRKGDDFEVEEKRYWDAEFPLDGEHDDLPDEEHIERVREALVESIAFRLEADVPVACYLSGGIDSCSILGMAAAIQQSPVKAFTISFDDDRYDEASIATEMAEKAGADQDILRIKATDLYGKNFEDAVYYSERTFYNTLGVAKMLMSKHVTENGYKVVITGEGSDELFGGYAQFKADYFLHDPAYAESAAGEDMKKRNAIFSGSVLAERQISHPAFEEVMGFTPSWIQPWMLVLERVKPLLSDEFKEKLGDYDPVAAIAYSLDKSMLDGRHVLDKVQYSWIKTMLEGQILNWGGDRVDMANSLESRPAFLDHHVAELALRIPPHVRVRDGIEKWVVREAMKHVLPEVLYKREKFAFMAPPAHTDKAKAAEIDKLIGKWLNSEQIARHGIFDEAKLNASIEEYRKSDDHAQNTRKDIILNHAIALHAMDELI</sequence>
<comment type="pathway">
    <text evidence="1">Amino-acid biosynthesis; L-asparagine biosynthesis; L-asparagine from L-aspartate (L-Gln route): step 1/1.</text>
</comment>
<evidence type="ECO:0000259" key="11">
    <source>
        <dbReference type="PROSITE" id="PS51278"/>
    </source>
</evidence>
<keyword evidence="13" id="KW-1185">Reference proteome</keyword>
<evidence type="ECO:0000313" key="12">
    <source>
        <dbReference type="EMBL" id="NYH96786.1"/>
    </source>
</evidence>
<dbReference type="InterPro" id="IPR014729">
    <property type="entry name" value="Rossmann-like_a/b/a_fold"/>
</dbReference>
<evidence type="ECO:0000256" key="5">
    <source>
        <dbReference type="ARBA" id="ARBA00022840"/>
    </source>
</evidence>
<accession>A0A7Z0BU74</accession>
<dbReference type="PANTHER" id="PTHR43284:SF1">
    <property type="entry name" value="ASPARAGINE SYNTHETASE"/>
    <property type="match status" value="1"/>
</dbReference>
<keyword evidence="8" id="KW-0061">Asparagine biosynthesis</keyword>
<evidence type="ECO:0000256" key="3">
    <source>
        <dbReference type="ARBA" id="ARBA00012737"/>
    </source>
</evidence>
<proteinExistence type="inferred from homology"/>
<dbReference type="CDD" id="cd01991">
    <property type="entry name" value="Asn_synthase_B_C"/>
    <property type="match status" value="1"/>
</dbReference>
<keyword evidence="4 9" id="KW-0547">Nucleotide-binding</keyword>
<keyword evidence="6 8" id="KW-0315">Glutamine amidotransferase</keyword>
<dbReference type="EC" id="6.3.5.4" evidence="3"/>
<feature type="binding site" evidence="9">
    <location>
        <position position="106"/>
    </location>
    <ligand>
        <name>L-glutamine</name>
        <dbReference type="ChEBI" id="CHEBI:58359"/>
    </ligand>
</feature>
<dbReference type="GO" id="GO:0004066">
    <property type="term" value="F:asparagine synthase (glutamine-hydrolyzing) activity"/>
    <property type="evidence" value="ECO:0007669"/>
    <property type="project" value="UniProtKB-EC"/>
</dbReference>
<evidence type="ECO:0000313" key="13">
    <source>
        <dbReference type="Proteomes" id="UP000522081"/>
    </source>
</evidence>
<organism evidence="12 13">
    <name type="scientific">Novosphingobium marinum</name>
    <dbReference type="NCBI Taxonomy" id="1514948"/>
    <lineage>
        <taxon>Bacteria</taxon>
        <taxon>Pseudomonadati</taxon>
        <taxon>Pseudomonadota</taxon>
        <taxon>Alphaproteobacteria</taxon>
        <taxon>Sphingomonadales</taxon>
        <taxon>Sphingomonadaceae</taxon>
        <taxon>Novosphingobium</taxon>
    </lineage>
</organism>
<comment type="catalytic activity">
    <reaction evidence="7">
        <text>L-aspartate + L-glutamine + ATP + H2O = L-asparagine + L-glutamate + AMP + diphosphate + H(+)</text>
        <dbReference type="Rhea" id="RHEA:12228"/>
        <dbReference type="ChEBI" id="CHEBI:15377"/>
        <dbReference type="ChEBI" id="CHEBI:15378"/>
        <dbReference type="ChEBI" id="CHEBI:29985"/>
        <dbReference type="ChEBI" id="CHEBI:29991"/>
        <dbReference type="ChEBI" id="CHEBI:30616"/>
        <dbReference type="ChEBI" id="CHEBI:33019"/>
        <dbReference type="ChEBI" id="CHEBI:58048"/>
        <dbReference type="ChEBI" id="CHEBI:58359"/>
        <dbReference type="ChEBI" id="CHEBI:456215"/>
        <dbReference type="EC" id="6.3.5.4"/>
    </reaction>
</comment>
<dbReference type="Pfam" id="PF00733">
    <property type="entry name" value="Asn_synthase"/>
    <property type="match status" value="1"/>
</dbReference>
<dbReference type="InterPro" id="IPR029055">
    <property type="entry name" value="Ntn_hydrolases_N"/>
</dbReference>
<gene>
    <name evidence="12" type="ORF">FHS75_003137</name>
</gene>
<keyword evidence="8" id="KW-0028">Amino-acid biosynthesis</keyword>
<dbReference type="GO" id="GO:0006529">
    <property type="term" value="P:asparagine biosynthetic process"/>
    <property type="evidence" value="ECO:0007669"/>
    <property type="project" value="UniProtKB-KW"/>
</dbReference>
<dbReference type="GO" id="GO:0005524">
    <property type="term" value="F:ATP binding"/>
    <property type="evidence" value="ECO:0007669"/>
    <property type="project" value="UniProtKB-KW"/>
</dbReference>
<keyword evidence="5 9" id="KW-0067">ATP-binding</keyword>
<comment type="similarity">
    <text evidence="2">Belongs to the asparagine synthetase family.</text>
</comment>
<dbReference type="InterPro" id="IPR017932">
    <property type="entry name" value="GATase_2_dom"/>
</dbReference>
<evidence type="ECO:0000256" key="1">
    <source>
        <dbReference type="ARBA" id="ARBA00005187"/>
    </source>
</evidence>
<protein>
    <recommendedName>
        <fullName evidence="3">asparagine synthase (glutamine-hydrolyzing)</fullName>
        <ecNumber evidence="3">6.3.5.4</ecNumber>
    </recommendedName>
</protein>
<dbReference type="CDD" id="cd00712">
    <property type="entry name" value="AsnB"/>
    <property type="match status" value="1"/>
</dbReference>
<dbReference type="PIRSF" id="PIRSF001589">
    <property type="entry name" value="Asn_synthetase_glu-h"/>
    <property type="match status" value="1"/>
</dbReference>
<dbReference type="GO" id="GO:0005829">
    <property type="term" value="C:cytosol"/>
    <property type="evidence" value="ECO:0007669"/>
    <property type="project" value="TreeGrafter"/>
</dbReference>
<evidence type="ECO:0000256" key="6">
    <source>
        <dbReference type="ARBA" id="ARBA00022962"/>
    </source>
</evidence>
<dbReference type="InterPro" id="IPR033738">
    <property type="entry name" value="AsnB_N"/>
</dbReference>
<dbReference type="InterPro" id="IPR006426">
    <property type="entry name" value="Asn_synth_AEB"/>
</dbReference>
<dbReference type="Pfam" id="PF13537">
    <property type="entry name" value="GATase_7"/>
    <property type="match status" value="1"/>
</dbReference>
<dbReference type="InterPro" id="IPR001962">
    <property type="entry name" value="Asn_synthase"/>
</dbReference>
<dbReference type="AlphaFoldDB" id="A0A7Z0BU74"/>
<comment type="caution">
    <text evidence="12">The sequence shown here is derived from an EMBL/GenBank/DDBJ whole genome shotgun (WGS) entry which is preliminary data.</text>
</comment>
<dbReference type="SUPFAM" id="SSF52402">
    <property type="entry name" value="Adenine nucleotide alpha hydrolases-like"/>
    <property type="match status" value="1"/>
</dbReference>
<evidence type="ECO:0000256" key="10">
    <source>
        <dbReference type="PIRSR" id="PIRSR001589-3"/>
    </source>
</evidence>
<dbReference type="Gene3D" id="3.60.20.10">
    <property type="entry name" value="Glutamine Phosphoribosylpyrophosphate, subunit 1, domain 1"/>
    <property type="match status" value="1"/>
</dbReference>
<feature type="active site" description="For GATase activity" evidence="8">
    <location>
        <position position="2"/>
    </location>
</feature>
<evidence type="ECO:0000256" key="2">
    <source>
        <dbReference type="ARBA" id="ARBA00005752"/>
    </source>
</evidence>
<evidence type="ECO:0000256" key="4">
    <source>
        <dbReference type="ARBA" id="ARBA00022741"/>
    </source>
</evidence>
<keyword evidence="12" id="KW-0436">Ligase</keyword>
<evidence type="ECO:0000256" key="7">
    <source>
        <dbReference type="ARBA" id="ARBA00048741"/>
    </source>
</evidence>
<dbReference type="NCBIfam" id="TIGR01536">
    <property type="entry name" value="asn_synth_AEB"/>
    <property type="match status" value="1"/>
</dbReference>
<dbReference type="PANTHER" id="PTHR43284">
    <property type="entry name" value="ASPARAGINE SYNTHETASE (GLUTAMINE-HYDROLYZING)"/>
    <property type="match status" value="1"/>
</dbReference>
<feature type="binding site" evidence="9">
    <location>
        <position position="300"/>
    </location>
    <ligand>
        <name>ATP</name>
        <dbReference type="ChEBI" id="CHEBI:30616"/>
    </ligand>
</feature>
<reference evidence="12 13" key="1">
    <citation type="submission" date="2020-07" db="EMBL/GenBank/DDBJ databases">
        <title>Genomic Encyclopedia of Type Strains, Phase IV (KMG-IV): sequencing the most valuable type-strain genomes for metagenomic binning, comparative biology and taxonomic classification.</title>
        <authorList>
            <person name="Goeker M."/>
        </authorList>
    </citation>
    <scope>NUCLEOTIDE SEQUENCE [LARGE SCALE GENOMIC DNA]</scope>
    <source>
        <strain evidence="12 13">DSM 29043</strain>
    </source>
</reference>
<dbReference type="SUPFAM" id="SSF56235">
    <property type="entry name" value="N-terminal nucleophile aminohydrolases (Ntn hydrolases)"/>
    <property type="match status" value="1"/>
</dbReference>
<dbReference type="EMBL" id="JACBZF010000007">
    <property type="protein sequence ID" value="NYH96786.1"/>
    <property type="molecule type" value="Genomic_DNA"/>
</dbReference>
<evidence type="ECO:0000256" key="9">
    <source>
        <dbReference type="PIRSR" id="PIRSR001589-2"/>
    </source>
</evidence>
<dbReference type="Proteomes" id="UP000522081">
    <property type="component" value="Unassembled WGS sequence"/>
</dbReference>
<feature type="site" description="Important for beta-aspartyl-AMP intermediate formation" evidence="10">
    <location>
        <position position="377"/>
    </location>
</feature>